<dbReference type="Proteomes" id="UP001321542">
    <property type="component" value="Chromosome"/>
</dbReference>
<sequence length="157" mass="16587">MESSEAVPKVPLALFGHALVVTLTVEPVVLTEIPETAAADWAAAASGSAAAATTVRPERRSGLDIRIGLPSGGTVGGTSLAPPRIGEPVLPRSEPTCPWPRAHADRPRAGDEFPRPAHRPPHPAVLTVRSTVYPPHVPSGSFARIRTRYDTPFSRPT</sequence>
<keyword evidence="3" id="KW-1185">Reference proteome</keyword>
<dbReference type="EMBL" id="AP018448">
    <property type="protein sequence ID" value="BBC29911.1"/>
    <property type="molecule type" value="Genomic_DNA"/>
</dbReference>
<evidence type="ECO:0000313" key="2">
    <source>
        <dbReference type="EMBL" id="BBC29911.1"/>
    </source>
</evidence>
<reference evidence="2 3" key="1">
    <citation type="journal article" date="2010" name="ChemBioChem">
        <title>Cloning and characterization of the biosynthetic gene cluster of 16-membered macrolide antibiotic FD-891: involvement of a dual functional cytochrome P450 monooxygenase catalyzing epoxidation and hydroxylation.</title>
        <authorList>
            <person name="Kudo F."/>
            <person name="Motegi A."/>
            <person name="Mizoue K."/>
            <person name="Eguchi T."/>
        </authorList>
    </citation>
    <scope>NUCLEOTIDE SEQUENCE [LARGE SCALE GENOMIC DNA]</scope>
    <source>
        <strain evidence="2 3">A-8890</strain>
    </source>
</reference>
<evidence type="ECO:0000313" key="3">
    <source>
        <dbReference type="Proteomes" id="UP001321542"/>
    </source>
</evidence>
<evidence type="ECO:0008006" key="4">
    <source>
        <dbReference type="Google" id="ProtNLM"/>
    </source>
</evidence>
<reference evidence="2 3" key="2">
    <citation type="journal article" date="2023" name="ChemBioChem">
        <title>Acyltransferase Domain Exchange between Two Independent Type I Polyketide Synthases in the Same Producer Strain of Macrolide Antibiotics.</title>
        <authorList>
            <person name="Kudo F."/>
            <person name="Kishikawa K."/>
            <person name="Tsuboi K."/>
            <person name="Kido T."/>
            <person name="Usui T."/>
            <person name="Hashimoto J."/>
            <person name="Shin-Ya K."/>
            <person name="Miyanaga A."/>
            <person name="Eguchi T."/>
        </authorList>
    </citation>
    <scope>NUCLEOTIDE SEQUENCE [LARGE SCALE GENOMIC DNA]</scope>
    <source>
        <strain evidence="2 3">A-8890</strain>
    </source>
</reference>
<feature type="region of interest" description="Disordered" evidence="1">
    <location>
        <begin position="51"/>
        <end position="123"/>
    </location>
</feature>
<feature type="compositionally biased region" description="Basic and acidic residues" evidence="1">
    <location>
        <begin position="102"/>
        <end position="115"/>
    </location>
</feature>
<organism evidence="2 3">
    <name type="scientific">Streptomyces graminofaciens</name>
    <dbReference type="NCBI Taxonomy" id="68212"/>
    <lineage>
        <taxon>Bacteria</taxon>
        <taxon>Bacillati</taxon>
        <taxon>Actinomycetota</taxon>
        <taxon>Actinomycetes</taxon>
        <taxon>Kitasatosporales</taxon>
        <taxon>Streptomycetaceae</taxon>
        <taxon>Streptomyces</taxon>
    </lineage>
</organism>
<name>A0ABM7F2D7_9ACTN</name>
<protein>
    <recommendedName>
        <fullName evidence="4">Secreted protein</fullName>
    </recommendedName>
</protein>
<gene>
    <name evidence="2" type="ORF">SGFS_012050</name>
</gene>
<evidence type="ECO:0000256" key="1">
    <source>
        <dbReference type="SAM" id="MobiDB-lite"/>
    </source>
</evidence>
<accession>A0ABM7F2D7</accession>
<proteinExistence type="predicted"/>